<dbReference type="Proteomes" id="UP001303473">
    <property type="component" value="Unassembled WGS sequence"/>
</dbReference>
<gene>
    <name evidence="1" type="ORF">QBC46DRAFT_449174</name>
</gene>
<reference evidence="2" key="1">
    <citation type="journal article" date="2023" name="Mol. Phylogenet. Evol.">
        <title>Genome-scale phylogeny and comparative genomics of the fungal order Sordariales.</title>
        <authorList>
            <person name="Hensen N."/>
            <person name="Bonometti L."/>
            <person name="Westerberg I."/>
            <person name="Brannstrom I.O."/>
            <person name="Guillou S."/>
            <person name="Cros-Aarteil S."/>
            <person name="Calhoun S."/>
            <person name="Haridas S."/>
            <person name="Kuo A."/>
            <person name="Mondo S."/>
            <person name="Pangilinan J."/>
            <person name="Riley R."/>
            <person name="LaButti K."/>
            <person name="Andreopoulos B."/>
            <person name="Lipzen A."/>
            <person name="Chen C."/>
            <person name="Yan M."/>
            <person name="Daum C."/>
            <person name="Ng V."/>
            <person name="Clum A."/>
            <person name="Steindorff A."/>
            <person name="Ohm R.A."/>
            <person name="Martin F."/>
            <person name="Silar P."/>
            <person name="Natvig D.O."/>
            <person name="Lalanne C."/>
            <person name="Gautier V."/>
            <person name="Ament-Velasquez S.L."/>
            <person name="Kruys A."/>
            <person name="Hutchinson M.I."/>
            <person name="Powell A.J."/>
            <person name="Barry K."/>
            <person name="Miller A.N."/>
            <person name="Grigoriev I.V."/>
            <person name="Debuchy R."/>
            <person name="Gladieux P."/>
            <person name="Hiltunen Thoren M."/>
            <person name="Johannesson H."/>
        </authorList>
    </citation>
    <scope>NUCLEOTIDE SEQUENCE [LARGE SCALE GENOMIC DNA]</scope>
    <source>
        <strain evidence="2">CBS 340.73</strain>
    </source>
</reference>
<name>A0AAN6N7Y6_9PEZI</name>
<evidence type="ECO:0000313" key="2">
    <source>
        <dbReference type="Proteomes" id="UP001303473"/>
    </source>
</evidence>
<proteinExistence type="predicted"/>
<organism evidence="1 2">
    <name type="scientific">Diplogelasinospora grovesii</name>
    <dbReference type="NCBI Taxonomy" id="303347"/>
    <lineage>
        <taxon>Eukaryota</taxon>
        <taxon>Fungi</taxon>
        <taxon>Dikarya</taxon>
        <taxon>Ascomycota</taxon>
        <taxon>Pezizomycotina</taxon>
        <taxon>Sordariomycetes</taxon>
        <taxon>Sordariomycetidae</taxon>
        <taxon>Sordariales</taxon>
        <taxon>Diplogelasinosporaceae</taxon>
        <taxon>Diplogelasinospora</taxon>
    </lineage>
</organism>
<sequence length="253" mass="28817">MHHFLNYQGGSTGALLFHSPSLGKPTRRRQRIEWPWIRSLRRNNTCYDLGSHAEVLLADGLWLRYKRFILMNASVRRAFMPTWANNECWGERILSRVTNEVKSMVWATDSEGLGVSLHPPPTSPRHDEWMEILFSHAEDFPRPADYETSDPDWVEKGLSQCFANRFRAVEVEIAATGIVLGAGKKVDVLLSKYQTSLDHSVARFCEPLGPWDPQGEGAYDGASIHPYETIVIKTNRGISPKTIENLSKWADHR</sequence>
<keyword evidence="2" id="KW-1185">Reference proteome</keyword>
<protein>
    <submittedName>
        <fullName evidence="1">Uncharacterized protein</fullName>
    </submittedName>
</protein>
<dbReference type="EMBL" id="MU853791">
    <property type="protein sequence ID" value="KAK3940795.1"/>
    <property type="molecule type" value="Genomic_DNA"/>
</dbReference>
<dbReference type="AlphaFoldDB" id="A0AAN6N7Y6"/>
<accession>A0AAN6N7Y6</accession>
<comment type="caution">
    <text evidence="1">The sequence shown here is derived from an EMBL/GenBank/DDBJ whole genome shotgun (WGS) entry which is preliminary data.</text>
</comment>
<evidence type="ECO:0000313" key="1">
    <source>
        <dbReference type="EMBL" id="KAK3940795.1"/>
    </source>
</evidence>